<feature type="transmembrane region" description="Helical" evidence="6">
    <location>
        <begin position="218"/>
        <end position="242"/>
    </location>
</feature>
<evidence type="ECO:0000256" key="5">
    <source>
        <dbReference type="ARBA" id="ARBA00023136"/>
    </source>
</evidence>
<sequence length="266" mass="30835">CFIIPEKIGPYQRGFYCDDESLRMETKANSVLAKDLFLATVSLSFLTIFICESYLYLGSTVDTIVHYRWFNFNIPSFIVNTAKFYGFYHVGFIVQIIFNQIPKYFVGRLRPHFMDVCRPIPGYVCETPNQYITNYTCVAARSPRHDHYLMEARMSFFSGHSASSFYFAVFLSLYLQSRFATRGILARWLPKLQIALVIFGLMVSYTRHLDNFHHPSDILIGIVYGIIMGYVTVKYIMGLFIYKDGHVAVENPEGIRVFANFVRPEE</sequence>
<dbReference type="GO" id="GO:0007165">
    <property type="term" value="P:signal transduction"/>
    <property type="evidence" value="ECO:0007669"/>
    <property type="project" value="TreeGrafter"/>
</dbReference>
<proteinExistence type="inferred from homology"/>
<dbReference type="SUPFAM" id="SSF48317">
    <property type="entry name" value="Acid phosphatase/Vanadium-dependent haloperoxidase"/>
    <property type="match status" value="1"/>
</dbReference>
<evidence type="ECO:0000313" key="8">
    <source>
        <dbReference type="EMBL" id="GMS92176.1"/>
    </source>
</evidence>
<dbReference type="PANTHER" id="PTHR10165:SF103">
    <property type="entry name" value="PHOSPHOLIPID PHOSPHATASE HOMOLOG 1.2 HOMOLOG"/>
    <property type="match status" value="1"/>
</dbReference>
<dbReference type="GO" id="GO:0005886">
    <property type="term" value="C:plasma membrane"/>
    <property type="evidence" value="ECO:0007669"/>
    <property type="project" value="TreeGrafter"/>
</dbReference>
<feature type="transmembrane region" description="Helical" evidence="6">
    <location>
        <begin position="188"/>
        <end position="206"/>
    </location>
</feature>
<dbReference type="AlphaFoldDB" id="A0AAV5T9E3"/>
<keyword evidence="3 6" id="KW-0812">Transmembrane</keyword>
<evidence type="ECO:0000256" key="2">
    <source>
        <dbReference type="ARBA" id="ARBA00008816"/>
    </source>
</evidence>
<keyword evidence="4 6" id="KW-1133">Transmembrane helix</keyword>
<feature type="domain" description="Phosphatidic acid phosphatase type 2/haloperoxidase" evidence="7">
    <location>
        <begin position="85"/>
        <end position="233"/>
    </location>
</feature>
<feature type="transmembrane region" description="Helical" evidence="6">
    <location>
        <begin position="36"/>
        <end position="57"/>
    </location>
</feature>
<dbReference type="InterPro" id="IPR043216">
    <property type="entry name" value="PAP-like"/>
</dbReference>
<accession>A0AAV5T9E3</accession>
<evidence type="ECO:0000256" key="4">
    <source>
        <dbReference type="ARBA" id="ARBA00022989"/>
    </source>
</evidence>
<keyword evidence="9" id="KW-1185">Reference proteome</keyword>
<name>A0AAV5T9E3_9BILA</name>
<feature type="non-terminal residue" evidence="8">
    <location>
        <position position="266"/>
    </location>
</feature>
<dbReference type="GO" id="GO:0006644">
    <property type="term" value="P:phospholipid metabolic process"/>
    <property type="evidence" value="ECO:0007669"/>
    <property type="project" value="InterPro"/>
</dbReference>
<organism evidence="8 9">
    <name type="scientific">Pristionchus entomophagus</name>
    <dbReference type="NCBI Taxonomy" id="358040"/>
    <lineage>
        <taxon>Eukaryota</taxon>
        <taxon>Metazoa</taxon>
        <taxon>Ecdysozoa</taxon>
        <taxon>Nematoda</taxon>
        <taxon>Chromadorea</taxon>
        <taxon>Rhabditida</taxon>
        <taxon>Rhabditina</taxon>
        <taxon>Diplogasteromorpha</taxon>
        <taxon>Diplogasteroidea</taxon>
        <taxon>Neodiplogasteridae</taxon>
        <taxon>Pristionchus</taxon>
    </lineage>
</organism>
<dbReference type="GO" id="GO:0008195">
    <property type="term" value="F:phosphatidate phosphatase activity"/>
    <property type="evidence" value="ECO:0007669"/>
    <property type="project" value="TreeGrafter"/>
</dbReference>
<dbReference type="InterPro" id="IPR036938">
    <property type="entry name" value="PAP2/HPO_sf"/>
</dbReference>
<dbReference type="Proteomes" id="UP001432027">
    <property type="component" value="Unassembled WGS sequence"/>
</dbReference>
<dbReference type="GO" id="GO:0046839">
    <property type="term" value="P:phospholipid dephosphorylation"/>
    <property type="evidence" value="ECO:0007669"/>
    <property type="project" value="TreeGrafter"/>
</dbReference>
<evidence type="ECO:0000256" key="6">
    <source>
        <dbReference type="SAM" id="Phobius"/>
    </source>
</evidence>
<reference evidence="8" key="1">
    <citation type="submission" date="2023-10" db="EMBL/GenBank/DDBJ databases">
        <title>Genome assembly of Pristionchus species.</title>
        <authorList>
            <person name="Yoshida K."/>
            <person name="Sommer R.J."/>
        </authorList>
    </citation>
    <scope>NUCLEOTIDE SEQUENCE</scope>
    <source>
        <strain evidence="8">RS0144</strain>
    </source>
</reference>
<dbReference type="InterPro" id="IPR000326">
    <property type="entry name" value="PAP2/HPO"/>
</dbReference>
<feature type="non-terminal residue" evidence="8">
    <location>
        <position position="1"/>
    </location>
</feature>
<evidence type="ECO:0000313" key="9">
    <source>
        <dbReference type="Proteomes" id="UP001432027"/>
    </source>
</evidence>
<dbReference type="SMART" id="SM00014">
    <property type="entry name" value="acidPPc"/>
    <property type="match status" value="1"/>
</dbReference>
<protein>
    <recommendedName>
        <fullName evidence="7">Phosphatidic acid phosphatase type 2/haloperoxidase domain-containing protein</fullName>
    </recommendedName>
</protein>
<comment type="similarity">
    <text evidence="2">Belongs to the PA-phosphatase related phosphoesterase family.</text>
</comment>
<dbReference type="EMBL" id="BTSX01000004">
    <property type="protein sequence ID" value="GMS92176.1"/>
    <property type="molecule type" value="Genomic_DNA"/>
</dbReference>
<dbReference type="Pfam" id="PF01569">
    <property type="entry name" value="PAP2"/>
    <property type="match status" value="1"/>
</dbReference>
<dbReference type="PANTHER" id="PTHR10165">
    <property type="entry name" value="LIPID PHOSPHATE PHOSPHATASE"/>
    <property type="match status" value="1"/>
</dbReference>
<comment type="caution">
    <text evidence="8">The sequence shown here is derived from an EMBL/GenBank/DDBJ whole genome shotgun (WGS) entry which is preliminary data.</text>
</comment>
<evidence type="ECO:0000256" key="3">
    <source>
        <dbReference type="ARBA" id="ARBA00022692"/>
    </source>
</evidence>
<evidence type="ECO:0000259" key="7">
    <source>
        <dbReference type="SMART" id="SM00014"/>
    </source>
</evidence>
<dbReference type="Gene3D" id="1.20.144.10">
    <property type="entry name" value="Phosphatidic acid phosphatase type 2/haloperoxidase"/>
    <property type="match status" value="1"/>
</dbReference>
<gene>
    <name evidence="8" type="ORF">PENTCL1PPCAC_14351</name>
</gene>
<keyword evidence="5 6" id="KW-0472">Membrane</keyword>
<feature type="transmembrane region" description="Helical" evidence="6">
    <location>
        <begin position="77"/>
        <end position="98"/>
    </location>
</feature>
<evidence type="ECO:0000256" key="1">
    <source>
        <dbReference type="ARBA" id="ARBA00004141"/>
    </source>
</evidence>
<comment type="subcellular location">
    <subcellularLocation>
        <location evidence="1">Membrane</location>
        <topology evidence="1">Multi-pass membrane protein</topology>
    </subcellularLocation>
</comment>
<feature type="transmembrane region" description="Helical" evidence="6">
    <location>
        <begin position="154"/>
        <end position="176"/>
    </location>
</feature>